<evidence type="ECO:0000313" key="3">
    <source>
        <dbReference type="Proteomes" id="UP000824281"/>
    </source>
</evidence>
<dbReference type="EMBL" id="CP081295">
    <property type="protein sequence ID" value="QZD90655.1"/>
    <property type="molecule type" value="Genomic_DNA"/>
</dbReference>
<dbReference type="RefSeq" id="WP_221426118.1">
    <property type="nucleotide sequence ID" value="NZ_CP081295.1"/>
</dbReference>
<reference evidence="2 3" key="1">
    <citation type="submission" date="2021-08" db="EMBL/GenBank/DDBJ databases">
        <title>Comparative Genomics Analysis of the Genus Qipengyuania Reveals Extensive Genetic Diversity and Metabolic Versatility, Including the Description of Fifteen Novel Species.</title>
        <authorList>
            <person name="Liu Y."/>
        </authorList>
    </citation>
    <scope>NUCLEOTIDE SEQUENCE [LARGE SCALE GENOMIC DNA]</scope>
    <source>
        <strain evidence="2 3">1NDH13</strain>
    </source>
</reference>
<organism evidence="2 3">
    <name type="scientific">Qipengyuania aurantiaca</name>
    <dbReference type="NCBI Taxonomy" id="2867233"/>
    <lineage>
        <taxon>Bacteria</taxon>
        <taxon>Pseudomonadati</taxon>
        <taxon>Pseudomonadota</taxon>
        <taxon>Alphaproteobacteria</taxon>
        <taxon>Sphingomonadales</taxon>
        <taxon>Erythrobacteraceae</taxon>
        <taxon>Qipengyuania</taxon>
    </lineage>
</organism>
<dbReference type="InterPro" id="IPR009875">
    <property type="entry name" value="PilZ_domain"/>
</dbReference>
<accession>A0ABX8ZNT6</accession>
<name>A0ABX8ZNT6_9SPHN</name>
<evidence type="ECO:0000313" key="2">
    <source>
        <dbReference type="EMBL" id="QZD90655.1"/>
    </source>
</evidence>
<dbReference type="Pfam" id="PF07238">
    <property type="entry name" value="PilZ"/>
    <property type="match status" value="1"/>
</dbReference>
<gene>
    <name evidence="2" type="ORF">K3148_04475</name>
</gene>
<proteinExistence type="predicted"/>
<protein>
    <submittedName>
        <fullName evidence="2">PilZ domain-containing protein</fullName>
    </submittedName>
</protein>
<dbReference type="SUPFAM" id="SSF141371">
    <property type="entry name" value="PilZ domain-like"/>
    <property type="match status" value="1"/>
</dbReference>
<dbReference type="Proteomes" id="UP000824281">
    <property type="component" value="Chromosome"/>
</dbReference>
<sequence>MTSIDTRNMKRDSLFLMADVSLDGSAQPTRVKVRNLSDTGMMIEGPLVAATGQRVVVTLKQIGSVGGRIAWTQSARIGIAFDEPVDASKVRTKLIGEMPEAPRYARPAVAPRSGDWSVRKL</sequence>
<feature type="domain" description="PilZ" evidence="1">
    <location>
        <begin position="7"/>
        <end position="89"/>
    </location>
</feature>
<evidence type="ECO:0000259" key="1">
    <source>
        <dbReference type="Pfam" id="PF07238"/>
    </source>
</evidence>
<keyword evidence="3" id="KW-1185">Reference proteome</keyword>